<accession>A0A2N3RBE9</accession>
<dbReference type="InterPro" id="IPR027417">
    <property type="entry name" value="P-loop_NTPase"/>
</dbReference>
<gene>
    <name evidence="2" type="ORF">CQR44_0718</name>
</gene>
<sequence length="624" mass="69467">MPRFHFPGTARSKERSAPLWSTAQDDEIDWDAVKKPTEEELGEAWAQAISRYQLQTATPGIPVIDESLVPRASQKTLKAYRDICNHDIHGARIYGHPGSGLADSGFGKTEVRTGTKGEEIFAKLLTWDGILDHCVSFWSVWNPEADGHRNTRGTDIDCILMFGSHILLVDVKNYRAGIDYHNLVPGKAMFCMYPKARVVAHEPYIFSANMAFAQHNLSTYLRANGSSSTVESFVVLVPASTGEAKLDSDISWPGDIHAMAYSDFVGMMKRRALDDPSYINFKPEKTKEEGYLASLVKSYGEVPLCSLEAPTDQNQWPIPVYDKLAGIAPKSAKEKQPRRHYQSRHLDKSNSPAKKPTGFIGKIPAFNLSKGSIACLSDKSGSLRYLNLKDTGGLLAAGEHGSGSVVCMTSIMASLVASRKVDLRIIDCNGTSNFERFTDYVTSYTHLSDGIDLVCSEIQEVYTAIRSRQITMRKSGLDDYWQAAADCPFGFQVLFINECSRLFANPHIPKNDQTYLDDIKRYLQTIAKKGAKVGICVIILTQKPSVKALPANLTLACNLRVCFRVARVATRKLILGSDLQNKVSFDPNPRRDIGMAYLRRGRQKPIKLQFLRARPEVMDTAYPY</sequence>
<dbReference type="Gene3D" id="3.40.50.300">
    <property type="entry name" value="P-loop containing nucleotide triphosphate hydrolases"/>
    <property type="match status" value="1"/>
</dbReference>
<evidence type="ECO:0000256" key="1">
    <source>
        <dbReference type="SAM" id="MobiDB-lite"/>
    </source>
</evidence>
<organism evidence="2 3">
    <name type="scientific">Bifidobacterium asteroides</name>
    <dbReference type="NCBI Taxonomy" id="1684"/>
    <lineage>
        <taxon>Bacteria</taxon>
        <taxon>Bacillati</taxon>
        <taxon>Actinomycetota</taxon>
        <taxon>Actinomycetes</taxon>
        <taxon>Bifidobacteriales</taxon>
        <taxon>Bifidobacteriaceae</taxon>
        <taxon>Bifidobacterium</taxon>
    </lineage>
</organism>
<proteinExistence type="predicted"/>
<evidence type="ECO:0000313" key="2">
    <source>
        <dbReference type="EMBL" id="PKV09815.1"/>
    </source>
</evidence>
<comment type="caution">
    <text evidence="2">The sequence shown here is derived from an EMBL/GenBank/DDBJ whole genome shotgun (WGS) entry which is preliminary data.</text>
</comment>
<reference evidence="2 3" key="1">
    <citation type="submission" date="2017-10" db="EMBL/GenBank/DDBJ databases">
        <title>Bifidobacterium genomics.</title>
        <authorList>
            <person name="Lugli G.A."/>
            <person name="Milani C."/>
            <person name="Mancabelli L."/>
        </authorList>
    </citation>
    <scope>NUCLEOTIDE SEQUENCE [LARGE SCALE GENOMIC DNA]</scope>
    <source>
        <strain evidence="2 3">1460B</strain>
    </source>
</reference>
<feature type="region of interest" description="Disordered" evidence="1">
    <location>
        <begin position="330"/>
        <end position="356"/>
    </location>
</feature>
<dbReference type="Proteomes" id="UP000233731">
    <property type="component" value="Unassembled WGS sequence"/>
</dbReference>
<dbReference type="EMBL" id="PCHJ01000013">
    <property type="protein sequence ID" value="PKV09815.1"/>
    <property type="molecule type" value="Genomic_DNA"/>
</dbReference>
<protein>
    <recommendedName>
        <fullName evidence="4">FtsK domain-containing protein</fullName>
    </recommendedName>
</protein>
<evidence type="ECO:0008006" key="4">
    <source>
        <dbReference type="Google" id="ProtNLM"/>
    </source>
</evidence>
<feature type="region of interest" description="Disordered" evidence="1">
    <location>
        <begin position="1"/>
        <end position="22"/>
    </location>
</feature>
<evidence type="ECO:0000313" key="3">
    <source>
        <dbReference type="Proteomes" id="UP000233731"/>
    </source>
</evidence>
<dbReference type="AlphaFoldDB" id="A0A2N3RBE9"/>
<name>A0A2N3RBE9_9BIFI</name>
<dbReference type="RefSeq" id="WP_101432338.1">
    <property type="nucleotide sequence ID" value="NZ_PCHJ01000013.1"/>
</dbReference>